<dbReference type="SUPFAM" id="SSF53613">
    <property type="entry name" value="Ribokinase-like"/>
    <property type="match status" value="1"/>
</dbReference>
<dbReference type="PANTHER" id="PTHR43085">
    <property type="entry name" value="HEXOKINASE FAMILY MEMBER"/>
    <property type="match status" value="1"/>
</dbReference>
<organism evidence="5 6">
    <name type="scientific">Microbacterium mitrae</name>
    <dbReference type="NCBI Taxonomy" id="664640"/>
    <lineage>
        <taxon>Bacteria</taxon>
        <taxon>Bacillati</taxon>
        <taxon>Actinomycetota</taxon>
        <taxon>Actinomycetes</taxon>
        <taxon>Micrococcales</taxon>
        <taxon>Microbacteriaceae</taxon>
        <taxon>Microbacterium</taxon>
    </lineage>
</organism>
<proteinExistence type="inferred from homology"/>
<evidence type="ECO:0000259" key="4">
    <source>
        <dbReference type="Pfam" id="PF00294"/>
    </source>
</evidence>
<comment type="similarity">
    <text evidence="1">Belongs to the carbohydrate kinase PfkB family.</text>
</comment>
<dbReference type="OrthoDB" id="9795789at2"/>
<dbReference type="Pfam" id="PF00294">
    <property type="entry name" value="PfkB"/>
    <property type="match status" value="1"/>
</dbReference>
<sequence length="300" mass="31361">MNAEIVVIGDALIDELRDEHGVREFVGGAALNVAVGLSRLGHAVALIAMVGDDADGDRVRTYLSTFGVTLIATPSRLGTARAVSERRDGEPTYVFNSASRNRSIVFGDAEREAIAAARGVVVSCMALDDAAQVAGLSAALRGSGARLFIDPNPRAGMMRDLAAFISGFEALVPRAYLVKIGDDDTELLYESTVEPVRGWLRERGVPVVVSTRGRGGARVDTDSGVVECGIAAMPGPVIDTMGAGDSVLSAMVSWALGSDADDWAAGLQRAMDIAAATVRHEGALLQIPAQPGENYDHIGT</sequence>
<dbReference type="InterPro" id="IPR011611">
    <property type="entry name" value="PfkB_dom"/>
</dbReference>
<evidence type="ECO:0000313" key="5">
    <source>
        <dbReference type="EMBL" id="TXK04192.1"/>
    </source>
</evidence>
<protein>
    <recommendedName>
        <fullName evidence="4">Carbohydrate kinase PfkB domain-containing protein</fullName>
    </recommendedName>
</protein>
<reference evidence="5 6" key="1">
    <citation type="submission" date="2019-08" db="EMBL/GenBank/DDBJ databases">
        <authorList>
            <person name="Dong K."/>
        </authorList>
    </citation>
    <scope>NUCLEOTIDE SEQUENCE [LARGE SCALE GENOMIC DNA]</scope>
    <source>
        <strain evidence="5 6">M4-8</strain>
    </source>
</reference>
<dbReference type="PANTHER" id="PTHR43085:SF57">
    <property type="entry name" value="CARBOHYDRATE KINASE PFKB DOMAIN-CONTAINING PROTEIN"/>
    <property type="match status" value="1"/>
</dbReference>
<evidence type="ECO:0000256" key="3">
    <source>
        <dbReference type="ARBA" id="ARBA00022777"/>
    </source>
</evidence>
<comment type="caution">
    <text evidence="5">The sequence shown here is derived from an EMBL/GenBank/DDBJ whole genome shotgun (WGS) entry which is preliminary data.</text>
</comment>
<dbReference type="InterPro" id="IPR050306">
    <property type="entry name" value="PfkB_Carbo_kinase"/>
</dbReference>
<evidence type="ECO:0000256" key="1">
    <source>
        <dbReference type="ARBA" id="ARBA00010688"/>
    </source>
</evidence>
<dbReference type="InterPro" id="IPR002173">
    <property type="entry name" value="Carboh/pur_kinase_PfkB_CS"/>
</dbReference>
<evidence type="ECO:0000313" key="6">
    <source>
        <dbReference type="Proteomes" id="UP000321196"/>
    </source>
</evidence>
<feature type="domain" description="Carbohydrate kinase PfkB" evidence="4">
    <location>
        <begin position="4"/>
        <end position="288"/>
    </location>
</feature>
<dbReference type="Gene3D" id="3.40.1190.20">
    <property type="match status" value="1"/>
</dbReference>
<dbReference type="PROSITE" id="PS00584">
    <property type="entry name" value="PFKB_KINASES_2"/>
    <property type="match status" value="1"/>
</dbReference>
<keyword evidence="6" id="KW-1185">Reference proteome</keyword>
<dbReference type="Proteomes" id="UP000321196">
    <property type="component" value="Unassembled WGS sequence"/>
</dbReference>
<dbReference type="GO" id="GO:0016301">
    <property type="term" value="F:kinase activity"/>
    <property type="evidence" value="ECO:0007669"/>
    <property type="project" value="UniProtKB-KW"/>
</dbReference>
<dbReference type="PROSITE" id="PS00583">
    <property type="entry name" value="PFKB_KINASES_1"/>
    <property type="match status" value="1"/>
</dbReference>
<accession>A0A5C8HNC7</accession>
<dbReference type="InterPro" id="IPR029056">
    <property type="entry name" value="Ribokinase-like"/>
</dbReference>
<dbReference type="RefSeq" id="WP_147826248.1">
    <property type="nucleotide sequence ID" value="NZ_BAAARG010000003.1"/>
</dbReference>
<dbReference type="AlphaFoldDB" id="A0A5C8HNC7"/>
<keyword evidence="3" id="KW-0418">Kinase</keyword>
<dbReference type="EMBL" id="VRSW01000003">
    <property type="protein sequence ID" value="TXK04192.1"/>
    <property type="molecule type" value="Genomic_DNA"/>
</dbReference>
<evidence type="ECO:0000256" key="2">
    <source>
        <dbReference type="ARBA" id="ARBA00022679"/>
    </source>
</evidence>
<name>A0A5C8HNC7_9MICO</name>
<gene>
    <name evidence="5" type="ORF">FVP60_10605</name>
</gene>
<keyword evidence="2" id="KW-0808">Transferase</keyword>